<gene>
    <name evidence="1" type="ORF">C900_04498</name>
</gene>
<reference evidence="1 2" key="1">
    <citation type="submission" date="2012-12" db="EMBL/GenBank/DDBJ databases">
        <title>Genome assembly of Fulvivirga imtechensis AK7.</title>
        <authorList>
            <person name="Nupur N."/>
            <person name="Khatri I."/>
            <person name="Kumar R."/>
            <person name="Subramanian S."/>
            <person name="Pinnaka A."/>
        </authorList>
    </citation>
    <scope>NUCLEOTIDE SEQUENCE [LARGE SCALE GENOMIC DNA]</scope>
    <source>
        <strain evidence="1 2">AK7</strain>
    </source>
</reference>
<evidence type="ECO:0008006" key="3">
    <source>
        <dbReference type="Google" id="ProtNLM"/>
    </source>
</evidence>
<dbReference type="EMBL" id="AMZN01000064">
    <property type="protein sequence ID" value="ELR69975.1"/>
    <property type="molecule type" value="Genomic_DNA"/>
</dbReference>
<evidence type="ECO:0000313" key="2">
    <source>
        <dbReference type="Proteomes" id="UP000011135"/>
    </source>
</evidence>
<accession>L8JMD6</accession>
<dbReference type="Proteomes" id="UP000011135">
    <property type="component" value="Unassembled WGS sequence"/>
</dbReference>
<name>L8JMD6_9BACT</name>
<dbReference type="PATRIC" id="fig|1237149.3.peg.4013"/>
<dbReference type="SUPFAM" id="SSF56059">
    <property type="entry name" value="Glutathione synthetase ATP-binding domain-like"/>
    <property type="match status" value="1"/>
</dbReference>
<evidence type="ECO:0000313" key="1">
    <source>
        <dbReference type="EMBL" id="ELR69975.1"/>
    </source>
</evidence>
<dbReference type="STRING" id="1237149.C900_04498"/>
<organism evidence="1 2">
    <name type="scientific">Fulvivirga imtechensis AK7</name>
    <dbReference type="NCBI Taxonomy" id="1237149"/>
    <lineage>
        <taxon>Bacteria</taxon>
        <taxon>Pseudomonadati</taxon>
        <taxon>Bacteroidota</taxon>
        <taxon>Cytophagia</taxon>
        <taxon>Cytophagales</taxon>
        <taxon>Fulvivirgaceae</taxon>
        <taxon>Fulvivirga</taxon>
    </lineage>
</organism>
<proteinExistence type="predicted"/>
<sequence>MDRIHLAFPIICKPDIGERGWMVQKVENENQLHSYIRQTSCAFLVQEYVDLPIEAGVFYYKSPGAKKGTVSSVVLKEMLTVTGDGHSTLQELIIRNDRAKLQWNPLKEKFNGKLTTILNAGEQMELVGIGNHCKGTKFLNGNYLINEKLTSTFDEISKNIEGFFFGRYDLRVKSIEDLYEGHIKIMELNGAGAEPAHIYHPGSSLRKAYHVLFQHWNILYEISRENHALGTPYLSLRDGWTIYRQLKQLKK</sequence>
<protein>
    <recommendedName>
        <fullName evidence="3">ATP-grasp domain-containing protein</fullName>
    </recommendedName>
</protein>
<keyword evidence="2" id="KW-1185">Reference proteome</keyword>
<comment type="caution">
    <text evidence="1">The sequence shown here is derived from an EMBL/GenBank/DDBJ whole genome shotgun (WGS) entry which is preliminary data.</text>
</comment>
<dbReference type="eggNOG" id="COG0189">
    <property type="taxonomic scope" value="Bacteria"/>
</dbReference>
<dbReference type="AlphaFoldDB" id="L8JMD6"/>